<keyword evidence="2" id="KW-1185">Reference proteome</keyword>
<dbReference type="EMBL" id="CM043791">
    <property type="protein sequence ID" value="KAI4823547.1"/>
    <property type="molecule type" value="Genomic_DNA"/>
</dbReference>
<evidence type="ECO:0000313" key="2">
    <source>
        <dbReference type="Proteomes" id="UP001057452"/>
    </source>
</evidence>
<dbReference type="Proteomes" id="UP001057452">
    <property type="component" value="Chromosome 7"/>
</dbReference>
<evidence type="ECO:0000313" key="1">
    <source>
        <dbReference type="EMBL" id="KAI4823547.1"/>
    </source>
</evidence>
<name>A0ACB9X9R6_CHAAC</name>
<sequence>MELASSKRTGGVDAVQEQQRAQTVSLLPGMPYLLLRDSASLRLCAQMYAGTLKGDEESADLQLSLSLSLSLSLLALLLQHPPRQLSSSASQYPAAGN</sequence>
<reference evidence="1" key="1">
    <citation type="submission" date="2022-05" db="EMBL/GenBank/DDBJ databases">
        <title>Chromosome-level genome of Chaenocephalus aceratus.</title>
        <authorList>
            <person name="Park H."/>
        </authorList>
    </citation>
    <scope>NUCLEOTIDE SEQUENCE</scope>
    <source>
        <strain evidence="1">KU_202001</strain>
    </source>
</reference>
<accession>A0ACB9X9R6</accession>
<organism evidence="1 2">
    <name type="scientific">Chaenocephalus aceratus</name>
    <name type="common">Blackfin icefish</name>
    <name type="synonym">Chaenichthys aceratus</name>
    <dbReference type="NCBI Taxonomy" id="36190"/>
    <lineage>
        <taxon>Eukaryota</taxon>
        <taxon>Metazoa</taxon>
        <taxon>Chordata</taxon>
        <taxon>Craniata</taxon>
        <taxon>Vertebrata</taxon>
        <taxon>Euteleostomi</taxon>
        <taxon>Actinopterygii</taxon>
        <taxon>Neopterygii</taxon>
        <taxon>Teleostei</taxon>
        <taxon>Neoteleostei</taxon>
        <taxon>Acanthomorphata</taxon>
        <taxon>Eupercaria</taxon>
        <taxon>Perciformes</taxon>
        <taxon>Notothenioidei</taxon>
        <taxon>Channichthyidae</taxon>
        <taxon>Chaenocephalus</taxon>
    </lineage>
</organism>
<comment type="caution">
    <text evidence="1">The sequence shown here is derived from an EMBL/GenBank/DDBJ whole genome shotgun (WGS) entry which is preliminary data.</text>
</comment>
<gene>
    <name evidence="1" type="ORF">KUCAC02_012128</name>
</gene>
<protein>
    <submittedName>
        <fullName evidence="1">Uncharacterized protein</fullName>
    </submittedName>
</protein>
<proteinExistence type="predicted"/>